<dbReference type="KEGG" id="gai:IMCC3135_18560"/>
<dbReference type="OrthoDB" id="9812221at2"/>
<dbReference type="Proteomes" id="UP000250079">
    <property type="component" value="Chromosome"/>
</dbReference>
<dbReference type="InterPro" id="IPR036259">
    <property type="entry name" value="MFS_trans_sf"/>
</dbReference>
<dbReference type="Pfam" id="PF07690">
    <property type="entry name" value="MFS_1"/>
    <property type="match status" value="1"/>
</dbReference>
<feature type="transmembrane region" description="Helical" evidence="6">
    <location>
        <begin position="376"/>
        <end position="397"/>
    </location>
</feature>
<dbReference type="EMBL" id="CP018632">
    <property type="protein sequence ID" value="ASJ73791.1"/>
    <property type="molecule type" value="Genomic_DNA"/>
</dbReference>
<dbReference type="GO" id="GO:0022857">
    <property type="term" value="F:transmembrane transporter activity"/>
    <property type="evidence" value="ECO:0007669"/>
    <property type="project" value="InterPro"/>
</dbReference>
<feature type="transmembrane region" description="Helical" evidence="6">
    <location>
        <begin position="52"/>
        <end position="70"/>
    </location>
</feature>
<dbReference type="PANTHER" id="PTHR43124:SF3">
    <property type="entry name" value="CHLORAMPHENICOL EFFLUX PUMP RV0191"/>
    <property type="match status" value="1"/>
</dbReference>
<keyword evidence="5 6" id="KW-0472">Membrane</keyword>
<evidence type="ECO:0000256" key="5">
    <source>
        <dbReference type="ARBA" id="ARBA00023136"/>
    </source>
</evidence>
<organism evidence="8 9">
    <name type="scientific">Granulosicoccus antarcticus IMCC3135</name>
    <dbReference type="NCBI Taxonomy" id="1192854"/>
    <lineage>
        <taxon>Bacteria</taxon>
        <taxon>Pseudomonadati</taxon>
        <taxon>Pseudomonadota</taxon>
        <taxon>Gammaproteobacteria</taxon>
        <taxon>Chromatiales</taxon>
        <taxon>Granulosicoccaceae</taxon>
        <taxon>Granulosicoccus</taxon>
    </lineage>
</organism>
<dbReference type="PANTHER" id="PTHR43124">
    <property type="entry name" value="PURINE EFFLUX PUMP PBUE"/>
    <property type="match status" value="1"/>
</dbReference>
<reference evidence="8 9" key="1">
    <citation type="submission" date="2016-12" db="EMBL/GenBank/DDBJ databases">
        <authorList>
            <person name="Song W.-J."/>
            <person name="Kurnit D.M."/>
        </authorList>
    </citation>
    <scope>NUCLEOTIDE SEQUENCE [LARGE SCALE GENOMIC DNA]</scope>
    <source>
        <strain evidence="8 9">IMCC3135</strain>
    </source>
</reference>
<feature type="transmembrane region" description="Helical" evidence="6">
    <location>
        <begin position="20"/>
        <end position="40"/>
    </location>
</feature>
<dbReference type="AlphaFoldDB" id="A0A2Z2NUV3"/>
<proteinExistence type="predicted"/>
<feature type="transmembrane region" description="Helical" evidence="6">
    <location>
        <begin position="284"/>
        <end position="306"/>
    </location>
</feature>
<feature type="domain" description="Major facilitator superfamily (MFS) profile" evidence="7">
    <location>
        <begin position="17"/>
        <end position="413"/>
    </location>
</feature>
<keyword evidence="2" id="KW-1003">Cell membrane</keyword>
<feature type="transmembrane region" description="Helical" evidence="6">
    <location>
        <begin position="82"/>
        <end position="112"/>
    </location>
</feature>
<feature type="transmembrane region" description="Helical" evidence="6">
    <location>
        <begin position="252"/>
        <end position="272"/>
    </location>
</feature>
<dbReference type="InterPro" id="IPR011701">
    <property type="entry name" value="MFS"/>
</dbReference>
<feature type="transmembrane region" description="Helical" evidence="6">
    <location>
        <begin position="313"/>
        <end position="336"/>
    </location>
</feature>
<evidence type="ECO:0000259" key="7">
    <source>
        <dbReference type="PROSITE" id="PS50850"/>
    </source>
</evidence>
<keyword evidence="4 6" id="KW-1133">Transmembrane helix</keyword>
<protein>
    <submittedName>
        <fullName evidence="8">Bicyclomycin resistance protein</fullName>
    </submittedName>
</protein>
<dbReference type="Gene3D" id="1.20.1720.10">
    <property type="entry name" value="Multidrug resistance protein D"/>
    <property type="match status" value="1"/>
</dbReference>
<evidence type="ECO:0000313" key="8">
    <source>
        <dbReference type="EMBL" id="ASJ73791.1"/>
    </source>
</evidence>
<accession>A0A2Z2NUV3</accession>
<keyword evidence="9" id="KW-1185">Reference proteome</keyword>
<comment type="subcellular location">
    <subcellularLocation>
        <location evidence="1">Cell membrane</location>
        <topology evidence="1">Multi-pass membrane protein</topology>
    </subcellularLocation>
</comment>
<name>A0A2Z2NUV3_9GAMM</name>
<dbReference type="RefSeq" id="WP_088918925.1">
    <property type="nucleotide sequence ID" value="NZ_CP018632.1"/>
</dbReference>
<dbReference type="InterPro" id="IPR050189">
    <property type="entry name" value="MFS_Efflux_Transporters"/>
</dbReference>
<evidence type="ECO:0000256" key="6">
    <source>
        <dbReference type="SAM" id="Phobius"/>
    </source>
</evidence>
<feature type="transmembrane region" description="Helical" evidence="6">
    <location>
        <begin position="342"/>
        <end position="364"/>
    </location>
</feature>
<feature type="transmembrane region" description="Helical" evidence="6">
    <location>
        <begin position="167"/>
        <end position="188"/>
    </location>
</feature>
<dbReference type="SUPFAM" id="SSF103473">
    <property type="entry name" value="MFS general substrate transporter"/>
    <property type="match status" value="1"/>
</dbReference>
<sequence length="413" mass="43438">MPNVTKACGRSTSEFEFVALFASLTSLTALALSMMLPALSDIGRTFSAEQDVHKVVSTLVLGMVFGELFFGPLADARGRKSAILIGIALFIAGSLIAMLASSLTMLLFGRLLQGIGVAGPKIGSRAAIRDRYAGGAMARTMSLIMTVLVLVPMLAPVLGEWVLELGSWRFLFGAYAGLSLLAALWLYFRQPETLGQEDRLPFSVRGSFVVALRILMNAKVLAYTLAAGLLFGAQLSYYGVAQSIFSITYQRAELFTTFFALLAFAVGAASLINAKLVLRLGTAYLARTAVMGLVLSSGVLLVSALLSNGTPPLWIFVGLCAGCFFCIGILFGNLGAMAMESLGAVAGIGASIIASVSSLVAVLVSNVLGSFHDETLVPLGICFVAVGMGTLLLVGFATRRDDVEVLPYRPATA</sequence>
<keyword evidence="3 6" id="KW-0812">Transmembrane</keyword>
<dbReference type="InterPro" id="IPR020846">
    <property type="entry name" value="MFS_dom"/>
</dbReference>
<evidence type="ECO:0000256" key="3">
    <source>
        <dbReference type="ARBA" id="ARBA00022692"/>
    </source>
</evidence>
<gene>
    <name evidence="8" type="primary">bcr_3</name>
    <name evidence="8" type="ORF">IMCC3135_18560</name>
</gene>
<dbReference type="PROSITE" id="PS50850">
    <property type="entry name" value="MFS"/>
    <property type="match status" value="1"/>
</dbReference>
<evidence type="ECO:0000256" key="2">
    <source>
        <dbReference type="ARBA" id="ARBA00022475"/>
    </source>
</evidence>
<feature type="transmembrane region" description="Helical" evidence="6">
    <location>
        <begin position="132"/>
        <end position="155"/>
    </location>
</feature>
<evidence type="ECO:0000313" key="9">
    <source>
        <dbReference type="Proteomes" id="UP000250079"/>
    </source>
</evidence>
<evidence type="ECO:0000256" key="4">
    <source>
        <dbReference type="ARBA" id="ARBA00022989"/>
    </source>
</evidence>
<evidence type="ECO:0000256" key="1">
    <source>
        <dbReference type="ARBA" id="ARBA00004651"/>
    </source>
</evidence>
<dbReference type="GO" id="GO:0005886">
    <property type="term" value="C:plasma membrane"/>
    <property type="evidence" value="ECO:0007669"/>
    <property type="project" value="UniProtKB-SubCell"/>
</dbReference>